<feature type="transmembrane region" description="Helical" evidence="5">
    <location>
        <begin position="319"/>
        <end position="346"/>
    </location>
</feature>
<evidence type="ECO:0000313" key="8">
    <source>
        <dbReference type="Proteomes" id="UP000054858"/>
    </source>
</evidence>
<feature type="domain" description="O-antigen ligase-related" evidence="6">
    <location>
        <begin position="187"/>
        <end position="335"/>
    </location>
</feature>
<evidence type="ECO:0000259" key="6">
    <source>
        <dbReference type="Pfam" id="PF04932"/>
    </source>
</evidence>
<feature type="transmembrane region" description="Helical" evidence="5">
    <location>
        <begin position="115"/>
        <end position="133"/>
    </location>
</feature>
<dbReference type="EMBL" id="LNYP01000001">
    <property type="protein sequence ID" value="KTD44767.1"/>
    <property type="molecule type" value="Genomic_DNA"/>
</dbReference>
<feature type="transmembrane region" description="Helical" evidence="5">
    <location>
        <begin position="62"/>
        <end position="82"/>
    </location>
</feature>
<dbReference type="Pfam" id="PF04932">
    <property type="entry name" value="Wzy_C"/>
    <property type="match status" value="1"/>
</dbReference>
<evidence type="ECO:0000256" key="3">
    <source>
        <dbReference type="ARBA" id="ARBA00022989"/>
    </source>
</evidence>
<dbReference type="InterPro" id="IPR051533">
    <property type="entry name" value="WaaL-like"/>
</dbReference>
<keyword evidence="2 5" id="KW-0812">Transmembrane</keyword>
<keyword evidence="4 5" id="KW-0472">Membrane</keyword>
<evidence type="ECO:0000256" key="4">
    <source>
        <dbReference type="ARBA" id="ARBA00023136"/>
    </source>
</evidence>
<dbReference type="PATRIC" id="fig|29423.5.peg.16"/>
<dbReference type="PANTHER" id="PTHR37422">
    <property type="entry name" value="TEICHURONIC ACID BIOSYNTHESIS PROTEIN TUAE"/>
    <property type="match status" value="1"/>
</dbReference>
<dbReference type="GO" id="GO:0016020">
    <property type="term" value="C:membrane"/>
    <property type="evidence" value="ECO:0007669"/>
    <property type="project" value="UniProtKB-SubCell"/>
</dbReference>
<comment type="subcellular location">
    <subcellularLocation>
        <location evidence="1">Membrane</location>
        <topology evidence="1">Multi-pass membrane protein</topology>
    </subcellularLocation>
</comment>
<dbReference type="PANTHER" id="PTHR37422:SF13">
    <property type="entry name" value="LIPOPOLYSACCHARIDE BIOSYNTHESIS PROTEIN PA4999-RELATED"/>
    <property type="match status" value="1"/>
</dbReference>
<comment type="caution">
    <text evidence="7">The sequence shown here is derived from an EMBL/GenBank/DDBJ whole genome shotgun (WGS) entry which is preliminary data.</text>
</comment>
<evidence type="ECO:0000256" key="1">
    <source>
        <dbReference type="ARBA" id="ARBA00004141"/>
    </source>
</evidence>
<reference evidence="7 8" key="1">
    <citation type="submission" date="2015-11" db="EMBL/GenBank/DDBJ databases">
        <title>Genomic analysis of 38 Legionella species identifies large and diverse effector repertoires.</title>
        <authorList>
            <person name="Burstein D."/>
            <person name="Amaro F."/>
            <person name="Zusman T."/>
            <person name="Lifshitz Z."/>
            <person name="Cohen O."/>
            <person name="Gilbert J.A."/>
            <person name="Pupko T."/>
            <person name="Shuman H.A."/>
            <person name="Segal G."/>
        </authorList>
    </citation>
    <scope>NUCLEOTIDE SEQUENCE [LARGE SCALE GENOMIC DNA]</scope>
    <source>
        <strain evidence="7 8">Oak Ridge-10</strain>
    </source>
</reference>
<organism evidence="7 8">
    <name type="scientific">Legionella oakridgensis</name>
    <dbReference type="NCBI Taxonomy" id="29423"/>
    <lineage>
        <taxon>Bacteria</taxon>
        <taxon>Pseudomonadati</taxon>
        <taxon>Pseudomonadota</taxon>
        <taxon>Gammaproteobacteria</taxon>
        <taxon>Legionellales</taxon>
        <taxon>Legionellaceae</taxon>
        <taxon>Legionella</taxon>
    </lineage>
</organism>
<proteinExistence type="predicted"/>
<feature type="transmembrane region" description="Helical" evidence="5">
    <location>
        <begin position="179"/>
        <end position="197"/>
    </location>
</feature>
<protein>
    <submittedName>
        <fullName evidence="7">O-antigen biosynthesis protein</fullName>
    </submittedName>
</protein>
<evidence type="ECO:0000256" key="2">
    <source>
        <dbReference type="ARBA" id="ARBA00022692"/>
    </source>
</evidence>
<name>A0A0W0XJF0_9GAMM</name>
<feature type="transmembrane region" description="Helical" evidence="5">
    <location>
        <begin position="153"/>
        <end position="172"/>
    </location>
</feature>
<dbReference type="AlphaFoldDB" id="A0A0W0XJF0"/>
<evidence type="ECO:0000313" key="7">
    <source>
        <dbReference type="EMBL" id="KTD44767.1"/>
    </source>
</evidence>
<feature type="transmembrane region" description="Helical" evidence="5">
    <location>
        <begin position="371"/>
        <end position="389"/>
    </location>
</feature>
<feature type="transmembrane region" description="Helical" evidence="5">
    <location>
        <begin position="12"/>
        <end position="28"/>
    </location>
</feature>
<accession>A0A0W0XJF0</accession>
<dbReference type="RefSeq" id="WP_025385084.1">
    <property type="nucleotide sequence ID" value="NZ_LCUA01000031.1"/>
</dbReference>
<evidence type="ECO:0000256" key="5">
    <source>
        <dbReference type="SAM" id="Phobius"/>
    </source>
</evidence>
<dbReference type="InterPro" id="IPR007016">
    <property type="entry name" value="O-antigen_ligase-rel_domated"/>
</dbReference>
<keyword evidence="3 5" id="KW-1133">Transmembrane helix</keyword>
<dbReference type="Proteomes" id="UP000054858">
    <property type="component" value="Unassembled WGS sequence"/>
</dbReference>
<gene>
    <name evidence="7" type="ORF">Loak_0016</name>
</gene>
<sequence length="399" mass="44879">MVALSISRWQEKGWASFFLVAMLFAIPLSPSLKSIFLVLSVLGVLVTFTHKQDFAFVFSQAWCKAAILLFLVTIAACLWGEADSHTRFVLIEKYSKLLYLPIFAVGFCNRKIRMMGIYAYLSAMVLTCVISVLKSKGYLNFHSEDPGHVFHNHIVTGFMMAFAAYLAGWLAGREQGGRRVLFLLLTLLFSYDVLFINTGRMSYVIYFILMLGLLMHYLPVKYLIGGVVGFCVLFGVFVNQSKVIHQGTYSILDELHQYQQGNKDSSVGYRLRFHQYAKSLFLSSPLIGQGTGGFSHGFKKDDPVPSWSNKNLLDPHSQYWLIAVEFGLLGIAALFYFFANLLFAAFRLQEMKPVMLGLLSAFMVGNLSDSLLLYSVVGYLFIVFSGLCLSESVAKQHEK</sequence>
<feature type="transmembrane region" description="Helical" evidence="5">
    <location>
        <begin position="203"/>
        <end position="236"/>
    </location>
</feature>